<dbReference type="SMART" id="SM00950">
    <property type="entry name" value="Piwi"/>
    <property type="match status" value="1"/>
</dbReference>
<evidence type="ECO:0000259" key="2">
    <source>
        <dbReference type="PROSITE" id="PS50821"/>
    </source>
</evidence>
<protein>
    <recommendedName>
        <fullName evidence="6">Piwi domain-containing protein</fullName>
    </recommendedName>
</protein>
<dbReference type="GO" id="GO:0003723">
    <property type="term" value="F:RNA binding"/>
    <property type="evidence" value="ECO:0007669"/>
    <property type="project" value="InterPro"/>
</dbReference>
<keyword evidence="5" id="KW-1185">Reference proteome</keyword>
<gene>
    <name evidence="4" type="ORF">L596_016208</name>
</gene>
<evidence type="ECO:0008006" key="6">
    <source>
        <dbReference type="Google" id="ProtNLM"/>
    </source>
</evidence>
<dbReference type="AlphaFoldDB" id="A0A4U5NHE7"/>
<dbReference type="Pfam" id="PF16487">
    <property type="entry name" value="ArgoMid"/>
    <property type="match status" value="1"/>
</dbReference>
<sequence length="920" mass="103985">MASVDVELREKTKIRQEADRMFKEDYGIDVGSTEMPAKMMKPAAQNTMSLVTNLFPVKTHQQMPIYRWDVDITIAGKNGKTFSLTKKSDSDAVAVNRKLKTRSIFKRLVAAHPEKFGKLEENYYDLESMLFTLKDLSTDQEAQDFVVDGLDAKIIPGIASANVILKKVTDRYQVDLTDFRHLTRDVANVDLSHKQFLEVVTSQYPLMAEDYVCYPGGVSFSVKEKTTPLAEGKYLGHGVQKSVRYIENDGRSPCAAVALDLKKTVFHSEINALEYLKMQNTYVKQLIESKQRAKDNDMTLKTACQRIKGLRAYTQHTKRQRVVTMDRVGPETANEARFQLQDGEEITVAAYFHRTYGAPLRFPNAPVAVERKPGSKDVNYHPLELLTIAENQRVTGELPQAVISDVIKQAAVVPLDRQQQIMRAHRDLKISTNDYVDNVGTSIAPQMMQVKGRLLMTPKVVYGRNTQIEAREGKWRAERKTFLKPAGAARWTCMMLTNNRLGEQMMHNFLNKYVAVCRRNGMQMADPIEPFVVDWRRTDLQTEIDAFMKDCTQQYKLEFVLCIQDNNMHEHKYLKFLERQYGLITQDICTRTVERCIGNASATIDNIVQKTNVKLGGLNYGLEYKSPDGRHDVLSATTMFVGLGMSHSKPPKPDATGQEPPRPASVIGFAANVLAQSFAFVGDYYFQKADRDEKIFAIVPIVTRLLEQWCEHHGGQMPKNVVFFRNGGSEGQFQMILKYEVPLIKFAIEEFAKKSAVQQQFETKFCLLVANKRHNVRFFKSNITSGGRAAQQNLQPGVVVDSGVTHPVFSEFYVNSHTTLQGTGKTPRYTVLHNDCGLTLNQLEHFVFALSHGHQIVNLTTSLPTPAYIANDYAERGMAVLGQFLRASGAPVDEYETFNSKLTFAAMHPGSKFHHCRVNA</sequence>
<dbReference type="Gene3D" id="3.30.420.10">
    <property type="entry name" value="Ribonuclease H-like superfamily/Ribonuclease H"/>
    <property type="match status" value="1"/>
</dbReference>
<dbReference type="PANTHER" id="PTHR22891">
    <property type="entry name" value="EUKARYOTIC TRANSLATION INITIATION FACTOR 2C"/>
    <property type="match status" value="1"/>
</dbReference>
<dbReference type="PROSITE" id="PS50821">
    <property type="entry name" value="PAZ"/>
    <property type="match status" value="1"/>
</dbReference>
<dbReference type="InterPro" id="IPR036085">
    <property type="entry name" value="PAZ_dom_sf"/>
</dbReference>
<dbReference type="CDD" id="cd02846">
    <property type="entry name" value="PAZ_argonaute_like"/>
    <property type="match status" value="1"/>
</dbReference>
<dbReference type="Pfam" id="PF02170">
    <property type="entry name" value="PAZ"/>
    <property type="match status" value="1"/>
</dbReference>
<dbReference type="SUPFAM" id="SSF101690">
    <property type="entry name" value="PAZ domain"/>
    <property type="match status" value="1"/>
</dbReference>
<dbReference type="Pfam" id="PF02171">
    <property type="entry name" value="Piwi"/>
    <property type="match status" value="1"/>
</dbReference>
<dbReference type="OrthoDB" id="9981668at2759"/>
<dbReference type="InterPro" id="IPR036397">
    <property type="entry name" value="RNaseH_sf"/>
</dbReference>
<dbReference type="Proteomes" id="UP000298663">
    <property type="component" value="Unassembled WGS sequence"/>
</dbReference>
<dbReference type="PROSITE" id="PS50822">
    <property type="entry name" value="PIWI"/>
    <property type="match status" value="1"/>
</dbReference>
<dbReference type="EMBL" id="AZBU02000004">
    <property type="protein sequence ID" value="TKR82488.1"/>
    <property type="molecule type" value="Genomic_DNA"/>
</dbReference>
<accession>A0A4U5NHE7</accession>
<evidence type="ECO:0000259" key="3">
    <source>
        <dbReference type="PROSITE" id="PS50822"/>
    </source>
</evidence>
<proteinExistence type="inferred from homology"/>
<feature type="domain" description="Piwi" evidence="3">
    <location>
        <begin position="582"/>
        <end position="874"/>
    </location>
</feature>
<dbReference type="InterPro" id="IPR003100">
    <property type="entry name" value="PAZ_dom"/>
</dbReference>
<name>A0A4U5NHE7_STECR</name>
<dbReference type="Pfam" id="PF16488">
    <property type="entry name" value="ArgoL2"/>
    <property type="match status" value="1"/>
</dbReference>
<dbReference type="SMART" id="SM00949">
    <property type="entry name" value="PAZ"/>
    <property type="match status" value="1"/>
</dbReference>
<reference evidence="4 5" key="1">
    <citation type="journal article" date="2015" name="Genome Biol.">
        <title>Comparative genomics of Steinernema reveals deeply conserved gene regulatory networks.</title>
        <authorList>
            <person name="Dillman A.R."/>
            <person name="Macchietto M."/>
            <person name="Porter C.F."/>
            <person name="Rogers A."/>
            <person name="Williams B."/>
            <person name="Antoshechkin I."/>
            <person name="Lee M.M."/>
            <person name="Goodwin Z."/>
            <person name="Lu X."/>
            <person name="Lewis E.E."/>
            <person name="Goodrich-Blair H."/>
            <person name="Stock S.P."/>
            <person name="Adams B.J."/>
            <person name="Sternberg P.W."/>
            <person name="Mortazavi A."/>
        </authorList>
    </citation>
    <scope>NUCLEOTIDE SEQUENCE [LARGE SCALE GENOMIC DNA]</scope>
    <source>
        <strain evidence="4 5">ALL</strain>
    </source>
</reference>
<feature type="domain" description="PAZ" evidence="2">
    <location>
        <begin position="285"/>
        <end position="390"/>
    </location>
</feature>
<organism evidence="4 5">
    <name type="scientific">Steinernema carpocapsae</name>
    <name type="common">Entomopathogenic nematode</name>
    <dbReference type="NCBI Taxonomy" id="34508"/>
    <lineage>
        <taxon>Eukaryota</taxon>
        <taxon>Metazoa</taxon>
        <taxon>Ecdysozoa</taxon>
        <taxon>Nematoda</taxon>
        <taxon>Chromadorea</taxon>
        <taxon>Rhabditida</taxon>
        <taxon>Tylenchina</taxon>
        <taxon>Panagrolaimomorpha</taxon>
        <taxon>Strongyloidoidea</taxon>
        <taxon>Steinernematidae</taxon>
        <taxon>Steinernema</taxon>
    </lineage>
</organism>
<reference evidence="4 5" key="2">
    <citation type="journal article" date="2019" name="G3 (Bethesda)">
        <title>Hybrid Assembly of the Genome of the Entomopathogenic Nematode Steinernema carpocapsae Identifies the X-Chromosome.</title>
        <authorList>
            <person name="Serra L."/>
            <person name="Macchietto M."/>
            <person name="Macias-Munoz A."/>
            <person name="McGill C.J."/>
            <person name="Rodriguez I.M."/>
            <person name="Rodriguez B."/>
            <person name="Murad R."/>
            <person name="Mortazavi A."/>
        </authorList>
    </citation>
    <scope>NUCLEOTIDE SEQUENCE [LARGE SCALE GENOMIC DNA]</scope>
    <source>
        <strain evidence="4 5">ALL</strain>
    </source>
</reference>
<dbReference type="STRING" id="34508.A0A4U5NHE7"/>
<comment type="caution">
    <text evidence="4">The sequence shown here is derived from an EMBL/GenBank/DDBJ whole genome shotgun (WGS) entry which is preliminary data.</text>
</comment>
<dbReference type="Gene3D" id="2.170.260.10">
    <property type="entry name" value="paz domain"/>
    <property type="match status" value="1"/>
</dbReference>
<evidence type="ECO:0000256" key="1">
    <source>
        <dbReference type="RuleBase" id="RU361178"/>
    </source>
</evidence>
<dbReference type="SUPFAM" id="SSF53098">
    <property type="entry name" value="Ribonuclease H-like"/>
    <property type="match status" value="1"/>
</dbReference>
<dbReference type="InterPro" id="IPR012337">
    <property type="entry name" value="RNaseH-like_sf"/>
</dbReference>
<comment type="similarity">
    <text evidence="1">Belongs to the argonaute family.</text>
</comment>
<dbReference type="InterPro" id="IPR032472">
    <property type="entry name" value="ArgoL2"/>
</dbReference>
<dbReference type="InterPro" id="IPR003165">
    <property type="entry name" value="Piwi"/>
</dbReference>
<dbReference type="InterPro" id="IPR032473">
    <property type="entry name" value="Argonaute_Mid_dom"/>
</dbReference>
<evidence type="ECO:0000313" key="5">
    <source>
        <dbReference type="Proteomes" id="UP000298663"/>
    </source>
</evidence>
<evidence type="ECO:0000313" key="4">
    <source>
        <dbReference type="EMBL" id="TKR82488.1"/>
    </source>
</evidence>
<dbReference type="Gene3D" id="3.40.50.2300">
    <property type="match status" value="1"/>
</dbReference>